<dbReference type="Pfam" id="PF12323">
    <property type="entry name" value="HTH_OrfB_IS605"/>
    <property type="match status" value="1"/>
</dbReference>
<protein>
    <submittedName>
        <fullName evidence="2">Transposase</fullName>
    </submittedName>
</protein>
<dbReference type="STRING" id="214095.RU97_GL001851"/>
<accession>A0A1L8RFE5</accession>
<dbReference type="EMBL" id="JXKH01000004">
    <property type="protein sequence ID" value="OJG18454.1"/>
    <property type="molecule type" value="Genomic_DNA"/>
</dbReference>
<organism evidence="2 3">
    <name type="scientific">Enterococcus canis</name>
    <dbReference type="NCBI Taxonomy" id="214095"/>
    <lineage>
        <taxon>Bacteria</taxon>
        <taxon>Bacillati</taxon>
        <taxon>Bacillota</taxon>
        <taxon>Bacilli</taxon>
        <taxon>Lactobacillales</taxon>
        <taxon>Enterococcaceae</taxon>
        <taxon>Enterococcus</taxon>
    </lineage>
</organism>
<sequence length="344" mass="40187">MKVLKAYKFRLYPSAEQKAFFIFTFGCVRFTYNHLLKERQQEYQRTGFLGKGRTPAQLKKEFPFLKKTDSLALANAQLNLDRAYRNYFRSQAGFPKLKTKKSLWQSYTTNNQQGTIDLVDGQLKLPKLKEHIPVLVHRAVKGKIKSATISAKYNEIFYVSLLCEEEVAPLPKTEKQVAVVFCQEIGIRTSQKILYPPYAVAGLESSLAKAERRLQIKATSARKRKVKLMDARNYQKQKRRVAQLYQIRYQRKRDYLEKLSFELVQAFDVIFIGKDSIQEQPGPFDQQDWLLFLQKLAYKAKWYQKQLVFVEVPRLLQDPSELERTGTALLNKPNWQGRQGSPRE</sequence>
<evidence type="ECO:0000313" key="3">
    <source>
        <dbReference type="Proteomes" id="UP000181884"/>
    </source>
</evidence>
<dbReference type="InterPro" id="IPR021027">
    <property type="entry name" value="Transposase_put_HTH"/>
</dbReference>
<gene>
    <name evidence="2" type="ORF">RU97_GL001851</name>
</gene>
<dbReference type="NCBIfam" id="NF040570">
    <property type="entry name" value="guided_TnpB"/>
    <property type="match status" value="1"/>
</dbReference>
<evidence type="ECO:0000259" key="1">
    <source>
        <dbReference type="Pfam" id="PF12323"/>
    </source>
</evidence>
<dbReference type="RefSeq" id="WP_067394717.1">
    <property type="nucleotide sequence ID" value="NZ_JXKH01000004.1"/>
</dbReference>
<name>A0A1L8RFE5_9ENTE</name>
<comment type="caution">
    <text evidence="2">The sequence shown here is derived from an EMBL/GenBank/DDBJ whole genome shotgun (WGS) entry which is preliminary data.</text>
</comment>
<dbReference type="AlphaFoldDB" id="A0A1L8RFE5"/>
<proteinExistence type="predicted"/>
<keyword evidence="3" id="KW-1185">Reference proteome</keyword>
<reference evidence="2 3" key="1">
    <citation type="submission" date="2014-12" db="EMBL/GenBank/DDBJ databases">
        <title>Draft genome sequences of 29 type strains of Enterococci.</title>
        <authorList>
            <person name="Zhong Z."/>
            <person name="Sun Z."/>
            <person name="Liu W."/>
            <person name="Zhang W."/>
            <person name="Zhang H."/>
        </authorList>
    </citation>
    <scope>NUCLEOTIDE SEQUENCE [LARGE SCALE GENOMIC DNA]</scope>
    <source>
        <strain evidence="2 3">DSM 17029</strain>
    </source>
</reference>
<dbReference type="Proteomes" id="UP000181884">
    <property type="component" value="Unassembled WGS sequence"/>
</dbReference>
<feature type="domain" description="Transposase putative helix-turn-helix" evidence="1">
    <location>
        <begin position="1"/>
        <end position="47"/>
    </location>
</feature>
<evidence type="ECO:0000313" key="2">
    <source>
        <dbReference type="EMBL" id="OJG18454.1"/>
    </source>
</evidence>